<sequence length="251" mass="25954">MNITFYGAGRDEAVSQVDVLVVDNVVHCSTYDTILDTGSCSNGATKPSSLTLSSIINMGVGFGLASSSFNTPGYNPFLALHSLNGQPPSSLRTGYTLSTAGVTLGLTTANTLDTSWIALSRGSSLNTSFRINNVASATFSGTAVIDTSTAATTIQSSALLAGAPPLTPGYVRRLGQGSKLEFAFPTFETGVAGYDFAVGDAVFPSQPEYVDPVVGTGGDVFVRMGRGILWGFEVAFDAGGARIGFICRVCV</sequence>
<gene>
    <name evidence="1" type="ORF">T440DRAFT_472569</name>
</gene>
<evidence type="ECO:0008006" key="3">
    <source>
        <dbReference type="Google" id="ProtNLM"/>
    </source>
</evidence>
<dbReference type="AlphaFoldDB" id="A0A6A7ATI0"/>
<proteinExistence type="predicted"/>
<keyword evidence="2" id="KW-1185">Reference proteome</keyword>
<accession>A0A6A7ATI0</accession>
<dbReference type="OrthoDB" id="5291209at2759"/>
<reference evidence="1" key="1">
    <citation type="submission" date="2020-01" db="EMBL/GenBank/DDBJ databases">
        <authorList>
            <consortium name="DOE Joint Genome Institute"/>
            <person name="Haridas S."/>
            <person name="Albert R."/>
            <person name="Binder M."/>
            <person name="Bloem J."/>
            <person name="Labutti K."/>
            <person name="Salamov A."/>
            <person name="Andreopoulos B."/>
            <person name="Baker S.E."/>
            <person name="Barry K."/>
            <person name="Bills G."/>
            <person name="Bluhm B.H."/>
            <person name="Cannon C."/>
            <person name="Castanera R."/>
            <person name="Culley D.E."/>
            <person name="Daum C."/>
            <person name="Ezra D."/>
            <person name="Gonzalez J.B."/>
            <person name="Henrissat B."/>
            <person name="Kuo A."/>
            <person name="Liang C."/>
            <person name="Lipzen A."/>
            <person name="Lutzoni F."/>
            <person name="Magnuson J."/>
            <person name="Mondo S."/>
            <person name="Nolan M."/>
            <person name="Ohm R."/>
            <person name="Pangilinan J."/>
            <person name="Park H.-J."/>
            <person name="Ramirez L."/>
            <person name="Alfaro M."/>
            <person name="Sun H."/>
            <person name="Tritt A."/>
            <person name="Yoshinaga Y."/>
            <person name="Zwiers L.-H."/>
            <person name="Turgeon B.G."/>
            <person name="Goodwin S.B."/>
            <person name="Spatafora J.W."/>
            <person name="Crous P.W."/>
            <person name="Grigoriev I.V."/>
        </authorList>
    </citation>
    <scope>NUCLEOTIDE SEQUENCE</scope>
    <source>
        <strain evidence="1">IPT5</strain>
    </source>
</reference>
<dbReference type="EMBL" id="MU006345">
    <property type="protein sequence ID" value="KAF2845539.1"/>
    <property type="molecule type" value="Genomic_DNA"/>
</dbReference>
<dbReference type="Proteomes" id="UP000799423">
    <property type="component" value="Unassembled WGS sequence"/>
</dbReference>
<evidence type="ECO:0000313" key="2">
    <source>
        <dbReference type="Proteomes" id="UP000799423"/>
    </source>
</evidence>
<organism evidence="1 2">
    <name type="scientific">Plenodomus tracheiphilus IPT5</name>
    <dbReference type="NCBI Taxonomy" id="1408161"/>
    <lineage>
        <taxon>Eukaryota</taxon>
        <taxon>Fungi</taxon>
        <taxon>Dikarya</taxon>
        <taxon>Ascomycota</taxon>
        <taxon>Pezizomycotina</taxon>
        <taxon>Dothideomycetes</taxon>
        <taxon>Pleosporomycetidae</taxon>
        <taxon>Pleosporales</taxon>
        <taxon>Pleosporineae</taxon>
        <taxon>Leptosphaeriaceae</taxon>
        <taxon>Plenodomus</taxon>
    </lineage>
</organism>
<evidence type="ECO:0000313" key="1">
    <source>
        <dbReference type="EMBL" id="KAF2845539.1"/>
    </source>
</evidence>
<protein>
    <recommendedName>
        <fullName evidence="3">Acid protease</fullName>
    </recommendedName>
</protein>
<name>A0A6A7ATI0_9PLEO</name>